<reference evidence="1 2" key="1">
    <citation type="submission" date="2017-12" db="EMBL/GenBank/DDBJ databases">
        <title>Comparative genomics of Botrytis spp.</title>
        <authorList>
            <person name="Valero-Jimenez C.A."/>
            <person name="Tapia P."/>
            <person name="Veloso J."/>
            <person name="Silva-Moreno E."/>
            <person name="Staats M."/>
            <person name="Valdes J.H."/>
            <person name="Van Kan J.A.L."/>
        </authorList>
    </citation>
    <scope>NUCLEOTIDE SEQUENCE [LARGE SCALE GENOMIC DNA]</scope>
    <source>
        <strain evidence="1 2">Bt9001</strain>
    </source>
</reference>
<comment type="caution">
    <text evidence="1">The sequence shown here is derived from an EMBL/GenBank/DDBJ whole genome shotgun (WGS) entry which is preliminary data.</text>
</comment>
<gene>
    <name evidence="1" type="ORF">BTUL_0010g00140</name>
</gene>
<keyword evidence="2" id="KW-1185">Reference proteome</keyword>
<proteinExistence type="predicted"/>
<evidence type="ECO:0000313" key="2">
    <source>
        <dbReference type="Proteomes" id="UP000297777"/>
    </source>
</evidence>
<dbReference type="EMBL" id="PQXH01000010">
    <property type="protein sequence ID" value="TGO18345.1"/>
    <property type="molecule type" value="Genomic_DNA"/>
</dbReference>
<evidence type="ECO:0000313" key="1">
    <source>
        <dbReference type="EMBL" id="TGO18345.1"/>
    </source>
</evidence>
<name>A0A4Z1F1T8_9HELO</name>
<protein>
    <submittedName>
        <fullName evidence="1">Uncharacterized protein</fullName>
    </submittedName>
</protein>
<dbReference type="AlphaFoldDB" id="A0A4Z1F1T8"/>
<dbReference type="OrthoDB" id="3497304at2759"/>
<sequence>MSGNMEGVQMEGLAVQEPQETISFLVENLEIKINKGLCFRKVPALSRETFPLKVLVDLGTFAAFSKWVHDDKLPTLLAIYHENDGIFRYSGYVPGLMYRLAVYFELATLADNVMDCVRKAHNSLGVGYTKAEVANIYQNQLAHLGLALFASLWIHLEDTRPNDFLKLTTKAERDDLMKNNVIAMDVALHRQPGYIGNQTRCFYHLHRYMIGWPCMRTHSTDIRVWVLDKQGVLHELQAWRAKTFLQPVKTENDSNPEASEVLIHTGAYTNTDASSE</sequence>
<accession>A0A4Z1F1T8</accession>
<organism evidence="1 2">
    <name type="scientific">Botrytis tulipae</name>
    <dbReference type="NCBI Taxonomy" id="87230"/>
    <lineage>
        <taxon>Eukaryota</taxon>
        <taxon>Fungi</taxon>
        <taxon>Dikarya</taxon>
        <taxon>Ascomycota</taxon>
        <taxon>Pezizomycotina</taxon>
        <taxon>Leotiomycetes</taxon>
        <taxon>Helotiales</taxon>
        <taxon>Sclerotiniaceae</taxon>
        <taxon>Botrytis</taxon>
    </lineage>
</organism>
<dbReference type="Proteomes" id="UP000297777">
    <property type="component" value="Unassembled WGS sequence"/>
</dbReference>